<keyword evidence="2" id="KW-1185">Reference proteome</keyword>
<comment type="caution">
    <text evidence="1">The sequence shown here is derived from an EMBL/GenBank/DDBJ whole genome shotgun (WGS) entry which is preliminary data.</text>
</comment>
<dbReference type="AlphaFoldDB" id="A0A432ZDQ4"/>
<dbReference type="RefSeq" id="WP_126784752.1">
    <property type="nucleotide sequence ID" value="NZ_PIQF01000002.1"/>
</dbReference>
<evidence type="ECO:0000313" key="2">
    <source>
        <dbReference type="Proteomes" id="UP000287908"/>
    </source>
</evidence>
<accession>A0A432ZDQ4</accession>
<sequence>MSSLNRSRRTLLIVLVAFLLPVIVAWVVLNQHWYQAGTNKGTLIANPVSLQEATDLPDGWKLAYLAPASCEQRCQNAIFVMNQVDVAVGKDSDRLTPIVLSESKGPSAEQYSNQFDIQTMVAPKLIDTLSELPEASLFIIDPLNNVMLYYPTHTDKEAMILEGKNVLADIRKLLKLSRIG</sequence>
<reference evidence="1 2" key="1">
    <citation type="journal article" date="2011" name="Front. Microbiol.">
        <title>Genomic signatures of strain selection and enhancement in Bacillus atrophaeus var. globigii, a historical biowarfare simulant.</title>
        <authorList>
            <person name="Gibbons H.S."/>
            <person name="Broomall S.M."/>
            <person name="McNew L.A."/>
            <person name="Daligault H."/>
            <person name="Chapman C."/>
            <person name="Bruce D."/>
            <person name="Karavis M."/>
            <person name="Krepps M."/>
            <person name="McGregor P.A."/>
            <person name="Hong C."/>
            <person name="Park K.H."/>
            <person name="Akmal A."/>
            <person name="Feldman A."/>
            <person name="Lin J.S."/>
            <person name="Chang W.E."/>
            <person name="Higgs B.W."/>
            <person name="Demirev P."/>
            <person name="Lindquist J."/>
            <person name="Liem A."/>
            <person name="Fochler E."/>
            <person name="Read T.D."/>
            <person name="Tapia R."/>
            <person name="Johnson S."/>
            <person name="Bishop-Lilly K.A."/>
            <person name="Detter C."/>
            <person name="Han C."/>
            <person name="Sozhamannan S."/>
            <person name="Rosenzweig C.N."/>
            <person name="Skowronski E.W."/>
        </authorList>
    </citation>
    <scope>NUCLEOTIDE SEQUENCE [LARGE SCALE GENOMIC DNA]</scope>
    <source>
        <strain evidence="1 2">CL-SP19</strain>
    </source>
</reference>
<protein>
    <recommendedName>
        <fullName evidence="3">Cytochrome oxidase</fullName>
    </recommendedName>
</protein>
<proteinExistence type="predicted"/>
<dbReference type="Proteomes" id="UP000287908">
    <property type="component" value="Unassembled WGS sequence"/>
</dbReference>
<organism evidence="1 2">
    <name type="scientific">Idiomarina seosinensis</name>
    <dbReference type="NCBI Taxonomy" id="281739"/>
    <lineage>
        <taxon>Bacteria</taxon>
        <taxon>Pseudomonadati</taxon>
        <taxon>Pseudomonadota</taxon>
        <taxon>Gammaproteobacteria</taxon>
        <taxon>Alteromonadales</taxon>
        <taxon>Idiomarinaceae</taxon>
        <taxon>Idiomarina</taxon>
    </lineage>
</organism>
<dbReference type="OrthoDB" id="9785445at2"/>
<evidence type="ECO:0000313" key="1">
    <source>
        <dbReference type="EMBL" id="RUO76029.1"/>
    </source>
</evidence>
<evidence type="ECO:0008006" key="3">
    <source>
        <dbReference type="Google" id="ProtNLM"/>
    </source>
</evidence>
<name>A0A432ZDQ4_9GAMM</name>
<gene>
    <name evidence="1" type="ORF">CWI81_07875</name>
</gene>
<dbReference type="EMBL" id="PIQF01000002">
    <property type="protein sequence ID" value="RUO76029.1"/>
    <property type="molecule type" value="Genomic_DNA"/>
</dbReference>